<dbReference type="Pfam" id="PF17963">
    <property type="entry name" value="Big_9"/>
    <property type="match status" value="1"/>
</dbReference>
<organism evidence="4 5">
    <name type="scientific">Amnibacterium soli</name>
    <dbReference type="NCBI Taxonomy" id="1282736"/>
    <lineage>
        <taxon>Bacteria</taxon>
        <taxon>Bacillati</taxon>
        <taxon>Actinomycetota</taxon>
        <taxon>Actinomycetes</taxon>
        <taxon>Micrococcales</taxon>
        <taxon>Microbacteriaceae</taxon>
        <taxon>Amnibacterium</taxon>
    </lineage>
</organism>
<proteinExistence type="predicted"/>
<reference evidence="5" key="1">
    <citation type="journal article" date="2019" name="Int. J. Syst. Evol. Microbiol.">
        <title>The Global Catalogue of Microorganisms (GCM) 10K type strain sequencing project: providing services to taxonomists for standard genome sequencing and annotation.</title>
        <authorList>
            <consortium name="The Broad Institute Genomics Platform"/>
            <consortium name="The Broad Institute Genome Sequencing Center for Infectious Disease"/>
            <person name="Wu L."/>
            <person name="Ma J."/>
        </authorList>
    </citation>
    <scope>NUCLEOTIDE SEQUENCE [LARGE SCALE GENOMIC DNA]</scope>
    <source>
        <strain evidence="5">JCM 19015</strain>
    </source>
</reference>
<dbReference type="Gene3D" id="2.60.40.10">
    <property type="entry name" value="Immunoglobulins"/>
    <property type="match status" value="5"/>
</dbReference>
<evidence type="ECO:0000313" key="4">
    <source>
        <dbReference type="EMBL" id="GAA4736348.1"/>
    </source>
</evidence>
<name>A0ABP8YSI2_9MICO</name>
<feature type="region of interest" description="Disordered" evidence="1">
    <location>
        <begin position="199"/>
        <end position="220"/>
    </location>
</feature>
<keyword evidence="2" id="KW-1133">Transmembrane helix</keyword>
<evidence type="ECO:0000256" key="1">
    <source>
        <dbReference type="SAM" id="MobiDB-lite"/>
    </source>
</evidence>
<dbReference type="SUPFAM" id="SSF49899">
    <property type="entry name" value="Concanavalin A-like lectins/glucanases"/>
    <property type="match status" value="1"/>
</dbReference>
<dbReference type="Gene3D" id="2.60.120.200">
    <property type="match status" value="1"/>
</dbReference>
<comment type="caution">
    <text evidence="4">The sequence shown here is derived from an EMBL/GenBank/DDBJ whole genome shotgun (WGS) entry which is preliminary data.</text>
</comment>
<feature type="domain" description="Bacterial Ig-like" evidence="3">
    <location>
        <begin position="951"/>
        <end position="1029"/>
    </location>
</feature>
<sequence>MPGTPRAARRRRSASLAAAAVGVVALLCGALVLPASAANMRSDLLDETFTGATTAKPQWALPSTGGRNDACLTAGTSTATAPIKGCALSTADAAGQGVLRLTGSGTYLAGSVFSTAGVPLAQGLDITFDSYQYNGSGADGISFVLAATDPTAPAAPATGGAVGEGLGYATANGVRGVANGYLGLGVDVYGNFAQTGSNTANGCGQNSTPPRTPNAITVRGPGDGTSGYCVLGSPLVVSGKLDKQGATARPAPVPVEVAINPSSSPATTRGGQQVPARSWFISVTPYSNGTTGDTALAAVQTRTGPLPSAAGSAPAAWLDSTGVPYVATFGWAGSTGGSTETHEIAGYRATSLTGPVPVYSLTATDDQQGQLALGASGSVVVTPHLGADDGQEPAGVPVTVRTAFSSGITPPTGSFTANGYACTTSGATATCTITPAAAVPPGGDLPAVVIPVTGATAGPATVTATVSSRDGRPASATTALTVTRMTAQSYDIGYGTDETLSVAGISGAATGTVAFTDAAGPLCTATLPARSCVAARPSAGAHAVTATWQPASGPAITATTSFQVARATATGLAMTAAPGSTPWGTGALLTGTGFDPTATGTIAFQTSAGAALCTATLPATSCTASSTVDVGAVAVEGRYSGDANHDAALLRASYTVVQRTAAITASASSASTAFGTPVVLSVGGLPLRGATAATGTVTYRSGDGALLCTATLPATDCTTPASLTIGARTVVATYSGDAHDTAAQSAPIPLAVTRLPVTLAAGPDGASVAHGARIALTATGLPVGATGTVSFTDQRGRALCGFDVAQASSCAAPADLEVGTETIVAAYSGGGLLAPATSASFAVRVVQGAAPALAAHVAAARIPSGTAQVLSVSGLPADATGGVAFADARGPLCSVPDVTAAASCTTARDLTVGQRAVTATYSGDASYPSATATTAFQVVKAPTAVTASAPGGTSAFGTARQLVAGGLPADATGTVRFVDQHGDLLCTVRLEDGRACMTARALPADAYRLAATYSGDDRYLDSSDSAAFTIAAADTAITAGALATTVSTGVKPVLTVAGLDLRGDDAATGTVAFRLRSGALLCTVVLPDTACTSTAALPAGSADVVARYSGDANHGASTGAVRLTVLRDAVTLSVRAAVAAVEPGATVVLTVAGLPDAATGTVRIRREDDAVCTITLPGDRCAVAHVRWPLGTAKLTAQYSGDDAHLTASARTTVRVQQPAREAQTVTATTGADGRLTVSVQAPVGAAGSIQVLERPAHGSVTLQQGAFRYRADGSATQADRFTYRLVRPDGSSKIVTVTIRGGRLAETGSAVVGPLGVGGALLGAGVLLLVLLAATRRRRGARS</sequence>
<evidence type="ECO:0000256" key="2">
    <source>
        <dbReference type="SAM" id="Phobius"/>
    </source>
</evidence>
<feature type="domain" description="Bacterial Ig-like" evidence="3">
    <location>
        <begin position="1043"/>
        <end position="1125"/>
    </location>
</feature>
<gene>
    <name evidence="4" type="ORF">GCM10025783_03090</name>
</gene>
<dbReference type="RefSeq" id="WP_345479152.1">
    <property type="nucleotide sequence ID" value="NZ_BAABLP010000001.1"/>
</dbReference>
<dbReference type="Proteomes" id="UP001500121">
    <property type="component" value="Unassembled WGS sequence"/>
</dbReference>
<keyword evidence="2" id="KW-0472">Membrane</keyword>
<evidence type="ECO:0000259" key="3">
    <source>
        <dbReference type="Pfam" id="PF16640"/>
    </source>
</evidence>
<accession>A0ABP8YSI2</accession>
<dbReference type="InterPro" id="IPR013783">
    <property type="entry name" value="Ig-like_fold"/>
</dbReference>
<dbReference type="EMBL" id="BAABLP010000001">
    <property type="protein sequence ID" value="GAA4736348.1"/>
    <property type="molecule type" value="Genomic_DNA"/>
</dbReference>
<dbReference type="InterPro" id="IPR013320">
    <property type="entry name" value="ConA-like_dom_sf"/>
</dbReference>
<keyword evidence="2" id="KW-0812">Transmembrane</keyword>
<keyword evidence="5" id="KW-1185">Reference proteome</keyword>
<protein>
    <recommendedName>
        <fullName evidence="3">Bacterial Ig-like domain-containing protein</fullName>
    </recommendedName>
</protein>
<dbReference type="InterPro" id="IPR032109">
    <property type="entry name" value="Big_3_5"/>
</dbReference>
<feature type="compositionally biased region" description="Polar residues" evidence="1">
    <location>
        <begin position="199"/>
        <end position="209"/>
    </location>
</feature>
<evidence type="ECO:0000313" key="5">
    <source>
        <dbReference type="Proteomes" id="UP001500121"/>
    </source>
</evidence>
<dbReference type="Pfam" id="PF16640">
    <property type="entry name" value="Big_3_5"/>
    <property type="match status" value="2"/>
</dbReference>
<feature type="transmembrane region" description="Helical" evidence="2">
    <location>
        <begin position="1312"/>
        <end position="1335"/>
    </location>
</feature>